<reference evidence="3" key="2">
    <citation type="submission" date="2020-06" db="EMBL/GenBank/DDBJ databases">
        <title>Helianthus annuus Genome sequencing and assembly Release 2.</title>
        <authorList>
            <person name="Gouzy J."/>
            <person name="Langlade N."/>
            <person name="Munos S."/>
        </authorList>
    </citation>
    <scope>NUCLEOTIDE SEQUENCE</scope>
    <source>
        <tissue evidence="3">Leaves</tissue>
    </source>
</reference>
<keyword evidence="4" id="KW-1185">Reference proteome</keyword>
<proteinExistence type="predicted"/>
<accession>A0A9K3IGK3</accession>
<dbReference type="PANTHER" id="PTHR34222">
    <property type="entry name" value="GAG_PRE-INTEGRS DOMAIN-CONTAINING PROTEIN"/>
    <property type="match status" value="1"/>
</dbReference>
<gene>
    <name evidence="3" type="ORF">HanXRQr2_Chr08g0350451</name>
</gene>
<evidence type="ECO:0000256" key="1">
    <source>
        <dbReference type="SAM" id="MobiDB-lite"/>
    </source>
</evidence>
<reference evidence="3" key="1">
    <citation type="journal article" date="2017" name="Nature">
        <title>The sunflower genome provides insights into oil metabolism, flowering and Asterid evolution.</title>
        <authorList>
            <person name="Badouin H."/>
            <person name="Gouzy J."/>
            <person name="Grassa C.J."/>
            <person name="Murat F."/>
            <person name="Staton S.E."/>
            <person name="Cottret L."/>
            <person name="Lelandais-Briere C."/>
            <person name="Owens G.L."/>
            <person name="Carrere S."/>
            <person name="Mayjonade B."/>
            <person name="Legrand L."/>
            <person name="Gill N."/>
            <person name="Kane N.C."/>
            <person name="Bowers J.E."/>
            <person name="Hubner S."/>
            <person name="Bellec A."/>
            <person name="Berard A."/>
            <person name="Berges H."/>
            <person name="Blanchet N."/>
            <person name="Boniface M.C."/>
            <person name="Brunel D."/>
            <person name="Catrice O."/>
            <person name="Chaidir N."/>
            <person name="Claudel C."/>
            <person name="Donnadieu C."/>
            <person name="Faraut T."/>
            <person name="Fievet G."/>
            <person name="Helmstetter N."/>
            <person name="King M."/>
            <person name="Knapp S.J."/>
            <person name="Lai Z."/>
            <person name="Le Paslier M.C."/>
            <person name="Lippi Y."/>
            <person name="Lorenzon L."/>
            <person name="Mandel J.R."/>
            <person name="Marage G."/>
            <person name="Marchand G."/>
            <person name="Marquand E."/>
            <person name="Bret-Mestries E."/>
            <person name="Morien E."/>
            <person name="Nambeesan S."/>
            <person name="Nguyen T."/>
            <person name="Pegot-Espagnet P."/>
            <person name="Pouilly N."/>
            <person name="Raftis F."/>
            <person name="Sallet E."/>
            <person name="Schiex T."/>
            <person name="Thomas J."/>
            <person name="Vandecasteele C."/>
            <person name="Vares D."/>
            <person name="Vear F."/>
            <person name="Vautrin S."/>
            <person name="Crespi M."/>
            <person name="Mangin B."/>
            <person name="Burke J.M."/>
            <person name="Salse J."/>
            <person name="Munos S."/>
            <person name="Vincourt P."/>
            <person name="Rieseberg L.H."/>
            <person name="Langlade N.B."/>
        </authorList>
    </citation>
    <scope>NUCLEOTIDE SEQUENCE</scope>
    <source>
        <tissue evidence="3">Leaves</tissue>
    </source>
</reference>
<dbReference type="AlphaFoldDB" id="A0A9K3IGK3"/>
<dbReference type="Proteomes" id="UP000215914">
    <property type="component" value="Unassembled WGS sequence"/>
</dbReference>
<feature type="region of interest" description="Disordered" evidence="1">
    <location>
        <begin position="221"/>
        <end position="254"/>
    </location>
</feature>
<feature type="compositionally biased region" description="Low complexity" evidence="1">
    <location>
        <begin position="291"/>
        <end position="327"/>
    </location>
</feature>
<feature type="region of interest" description="Disordered" evidence="1">
    <location>
        <begin position="291"/>
        <end position="349"/>
    </location>
</feature>
<evidence type="ECO:0000313" key="4">
    <source>
        <dbReference type="Proteomes" id="UP000215914"/>
    </source>
</evidence>
<evidence type="ECO:0000313" key="3">
    <source>
        <dbReference type="EMBL" id="KAF5796353.1"/>
    </source>
</evidence>
<evidence type="ECO:0000259" key="2">
    <source>
        <dbReference type="Pfam" id="PF14244"/>
    </source>
</evidence>
<dbReference type="EMBL" id="MNCJ02000323">
    <property type="protein sequence ID" value="KAF5796353.1"/>
    <property type="molecule type" value="Genomic_DNA"/>
</dbReference>
<dbReference type="Pfam" id="PF14244">
    <property type="entry name" value="Retrotran_gag_3"/>
    <property type="match status" value="1"/>
</dbReference>
<organism evidence="3 4">
    <name type="scientific">Helianthus annuus</name>
    <name type="common">Common sunflower</name>
    <dbReference type="NCBI Taxonomy" id="4232"/>
    <lineage>
        <taxon>Eukaryota</taxon>
        <taxon>Viridiplantae</taxon>
        <taxon>Streptophyta</taxon>
        <taxon>Embryophyta</taxon>
        <taxon>Tracheophyta</taxon>
        <taxon>Spermatophyta</taxon>
        <taxon>Magnoliopsida</taxon>
        <taxon>eudicotyledons</taxon>
        <taxon>Gunneridae</taxon>
        <taxon>Pentapetalae</taxon>
        <taxon>asterids</taxon>
        <taxon>campanulids</taxon>
        <taxon>Asterales</taxon>
        <taxon>Asteraceae</taxon>
        <taxon>Asteroideae</taxon>
        <taxon>Heliantheae alliance</taxon>
        <taxon>Heliantheae</taxon>
        <taxon>Helianthus</taxon>
    </lineage>
</organism>
<protein>
    <submittedName>
        <fullName evidence="3">Transcription factor interactor and regulator CCHC(Zn) family</fullName>
    </submittedName>
</protein>
<name>A0A9K3IGK3_HELAN</name>
<sequence>MGEGTSQTLISKLGIGDPLYLHPSDSSSLTIVGIKLKGTENYRVWSSAMKLALEAKNKFGFIDGKCKKSTDDLILSSQWDRCNSVVLTWLLNSVSEELYLGQVFSKLASEVWLDLKETYDKVDGSVVYDLYKKINCISQNGSSVSEYYHKLNTMWKQFDAMVQLPTCSCNAAIDCNDFSTLKLMQFLIGLDDVYQPIRTNLLTREPLPSIKVAFSIVSREESHRNTSGSPKSQSVSFVSKSNQSYDSKKKPYRGPNPNLKCTNCNMLGHTIDRCYELVGYPPGFKKRVGQVGKNVSSNSKSNLSSGSPVSPFSSEQIAKLLSLLSEKSGSDPQSSNMGGFEVKESPGDW</sequence>
<dbReference type="Gramene" id="mRNA:HanXRQr2_Chr08g0350451">
    <property type="protein sequence ID" value="mRNA:HanXRQr2_Chr08g0350451"/>
    <property type="gene ID" value="HanXRQr2_Chr08g0350451"/>
</dbReference>
<dbReference type="InterPro" id="IPR029472">
    <property type="entry name" value="Copia-like_N"/>
</dbReference>
<feature type="domain" description="Retrotransposon Copia-like N-terminal" evidence="2">
    <location>
        <begin position="22"/>
        <end position="68"/>
    </location>
</feature>
<comment type="caution">
    <text evidence="3">The sequence shown here is derived from an EMBL/GenBank/DDBJ whole genome shotgun (WGS) entry which is preliminary data.</text>
</comment>
<dbReference type="PANTHER" id="PTHR34222:SF99">
    <property type="entry name" value="PROTEIN, PUTATIVE-RELATED"/>
    <property type="match status" value="1"/>
</dbReference>
<feature type="compositionally biased region" description="Polar residues" evidence="1">
    <location>
        <begin position="225"/>
        <end position="245"/>
    </location>
</feature>